<organism evidence="2 3">
    <name type="scientific">Ohtaekwangia kribbensis</name>
    <dbReference type="NCBI Taxonomy" id="688913"/>
    <lineage>
        <taxon>Bacteria</taxon>
        <taxon>Pseudomonadati</taxon>
        <taxon>Bacteroidota</taxon>
        <taxon>Cytophagia</taxon>
        <taxon>Cytophagales</taxon>
        <taxon>Fulvivirgaceae</taxon>
        <taxon>Ohtaekwangia</taxon>
    </lineage>
</organism>
<dbReference type="RefSeq" id="WP_377573743.1">
    <property type="nucleotide sequence ID" value="NZ_JBHTKA010000001.1"/>
</dbReference>
<keyword evidence="3" id="KW-1185">Reference proteome</keyword>
<reference evidence="3" key="1">
    <citation type="journal article" date="2019" name="Int. J. Syst. Evol. Microbiol.">
        <title>The Global Catalogue of Microorganisms (GCM) 10K type strain sequencing project: providing services to taxonomists for standard genome sequencing and annotation.</title>
        <authorList>
            <consortium name="The Broad Institute Genomics Platform"/>
            <consortium name="The Broad Institute Genome Sequencing Center for Infectious Disease"/>
            <person name="Wu L."/>
            <person name="Ma J."/>
        </authorList>
    </citation>
    <scope>NUCLEOTIDE SEQUENCE [LARGE SCALE GENOMIC DNA]</scope>
    <source>
        <strain evidence="3">CCUG 58938</strain>
    </source>
</reference>
<feature type="transmembrane region" description="Helical" evidence="1">
    <location>
        <begin position="157"/>
        <end position="175"/>
    </location>
</feature>
<gene>
    <name evidence="2" type="ORF">ACFQ21_01385</name>
</gene>
<keyword evidence="1" id="KW-1133">Transmembrane helix</keyword>
<sequence length="180" mass="20844">MKSIIVIGILLLNFIEAYARVGMGEIQFKTPGGHVICDCDPYSETPVLIGFESSIKNLKEWYFYKNHIIGFGKNYYFIFNETTNQPQLFQDKETWRQAIAQQQLKPFFTRWLDISDSIEARYTIIVLGMFIWIPIVLIIGIGSFIFFYVTGFNKRRAIAGVLTLFTIAVVMLYLINVHSF</sequence>
<evidence type="ECO:0000313" key="3">
    <source>
        <dbReference type="Proteomes" id="UP001597112"/>
    </source>
</evidence>
<keyword evidence="1" id="KW-0472">Membrane</keyword>
<dbReference type="Proteomes" id="UP001597112">
    <property type="component" value="Unassembled WGS sequence"/>
</dbReference>
<name>A0ABW3JWM3_9BACT</name>
<protein>
    <submittedName>
        <fullName evidence="2">Uncharacterized protein</fullName>
    </submittedName>
</protein>
<proteinExistence type="predicted"/>
<evidence type="ECO:0000313" key="2">
    <source>
        <dbReference type="EMBL" id="MFD0997929.1"/>
    </source>
</evidence>
<dbReference type="EMBL" id="JBHTKA010000001">
    <property type="protein sequence ID" value="MFD0997929.1"/>
    <property type="molecule type" value="Genomic_DNA"/>
</dbReference>
<feature type="transmembrane region" description="Helical" evidence="1">
    <location>
        <begin position="122"/>
        <end position="150"/>
    </location>
</feature>
<keyword evidence="1" id="KW-0812">Transmembrane</keyword>
<comment type="caution">
    <text evidence="2">The sequence shown here is derived from an EMBL/GenBank/DDBJ whole genome shotgun (WGS) entry which is preliminary data.</text>
</comment>
<evidence type="ECO:0000256" key="1">
    <source>
        <dbReference type="SAM" id="Phobius"/>
    </source>
</evidence>
<accession>A0ABW3JWM3</accession>